<dbReference type="EMBL" id="JAGETX010000027">
    <property type="protein sequence ID" value="MBO3273206.1"/>
    <property type="molecule type" value="Genomic_DNA"/>
</dbReference>
<dbReference type="RefSeq" id="WP_208309349.1">
    <property type="nucleotide sequence ID" value="NZ_JAGETX010000027.1"/>
</dbReference>
<dbReference type="Proteomes" id="UP000670527">
    <property type="component" value="Unassembled WGS sequence"/>
</dbReference>
<keyword evidence="1" id="KW-0175">Coiled coil</keyword>
<comment type="caution">
    <text evidence="2">The sequence shown here is derived from an EMBL/GenBank/DDBJ whole genome shotgun (WGS) entry which is preliminary data.</text>
</comment>
<proteinExistence type="predicted"/>
<keyword evidence="3" id="KW-1185">Reference proteome</keyword>
<sequence>MEPVLPIREHLNQLTVLPSAARVILIEICEMVENGKKGTFFGGNEYLAQKACCHPVSVSKHLRLLKKAGLLTEYLENGNSAKRTLTPCPELVEAYTSGDLSGVSGMLTQAKQDANPTLSRGLSQAKQGANHTLVTLENTLGNTVLENPNVALSTSAHADHAPGILALEQELAQLKMELAKAQERLTKATEVYHTQQQELETVRQELSATHEQLAITQAENETWRTQLAKREKRAKRQPAPFAEQMPLLADWYPDQRAQLPAEEQQTLENFYAWAKDRHLPHVFSRNLTPRKVLALAKTFGRELLKTTLLEMENSSSFDDKKSADLTAETWLKREVQRQEQREQLAEERRYAHVNTTYTAGYNAYARRN</sequence>
<reference evidence="2 3" key="1">
    <citation type="submission" date="2021-03" db="EMBL/GenBank/DDBJ databases">
        <authorList>
            <person name="Kim M.K."/>
        </authorList>
    </citation>
    <scope>NUCLEOTIDE SEQUENCE [LARGE SCALE GENOMIC DNA]</scope>
    <source>
        <strain evidence="2 3">BT507</strain>
    </source>
</reference>
<feature type="coiled-coil region" evidence="1">
    <location>
        <begin position="164"/>
        <end position="219"/>
    </location>
</feature>
<protein>
    <recommendedName>
        <fullName evidence="4">Helix-turn-helix domain-containing protein</fullName>
    </recommendedName>
</protein>
<evidence type="ECO:0000256" key="1">
    <source>
        <dbReference type="SAM" id="Coils"/>
    </source>
</evidence>
<gene>
    <name evidence="2" type="ORF">J4D97_21330</name>
</gene>
<name>A0ABS3THS6_9BACT</name>
<evidence type="ECO:0000313" key="3">
    <source>
        <dbReference type="Proteomes" id="UP000670527"/>
    </source>
</evidence>
<organism evidence="2 3">
    <name type="scientific">Hymenobacter defluvii</name>
    <dbReference type="NCBI Taxonomy" id="2054411"/>
    <lineage>
        <taxon>Bacteria</taxon>
        <taxon>Pseudomonadati</taxon>
        <taxon>Bacteroidota</taxon>
        <taxon>Cytophagia</taxon>
        <taxon>Cytophagales</taxon>
        <taxon>Hymenobacteraceae</taxon>
        <taxon>Hymenobacter</taxon>
    </lineage>
</organism>
<accession>A0ABS3THS6</accession>
<evidence type="ECO:0008006" key="4">
    <source>
        <dbReference type="Google" id="ProtNLM"/>
    </source>
</evidence>
<evidence type="ECO:0000313" key="2">
    <source>
        <dbReference type="EMBL" id="MBO3273206.1"/>
    </source>
</evidence>